<keyword evidence="4 5" id="KW-0472">Membrane</keyword>
<reference evidence="7 8" key="1">
    <citation type="submission" date="2015-09" db="EMBL/GenBank/DDBJ databases">
        <title>Identification and resolution of microdiversity through metagenomic sequencing of parallel consortia.</title>
        <authorList>
            <person name="Nelson W.C."/>
            <person name="Romine M.F."/>
            <person name="Lindemann S.R."/>
        </authorList>
    </citation>
    <scope>NUCLEOTIDE SEQUENCE [LARGE SCALE GENOMIC DNA]</scope>
    <source>
        <strain evidence="7">Ana</strain>
    </source>
</reference>
<dbReference type="Proteomes" id="UP000050465">
    <property type="component" value="Unassembled WGS sequence"/>
</dbReference>
<dbReference type="STRING" id="1666911.HLUCCA11_03345"/>
<organism evidence="7 8">
    <name type="scientific">Phormidesmis priestleyi Ana</name>
    <dbReference type="NCBI Taxonomy" id="1666911"/>
    <lineage>
        <taxon>Bacteria</taxon>
        <taxon>Bacillati</taxon>
        <taxon>Cyanobacteriota</taxon>
        <taxon>Cyanophyceae</taxon>
        <taxon>Leptolyngbyales</taxon>
        <taxon>Leptolyngbyaceae</taxon>
        <taxon>Phormidesmis</taxon>
    </lineage>
</organism>
<dbReference type="GO" id="GO:0005886">
    <property type="term" value="C:plasma membrane"/>
    <property type="evidence" value="ECO:0007669"/>
    <property type="project" value="InterPro"/>
</dbReference>
<evidence type="ECO:0000256" key="3">
    <source>
        <dbReference type="ARBA" id="ARBA00022989"/>
    </source>
</evidence>
<feature type="domain" description="Lipopolysaccharide assembly protein A" evidence="6">
    <location>
        <begin position="21"/>
        <end position="83"/>
    </location>
</feature>
<evidence type="ECO:0000313" key="7">
    <source>
        <dbReference type="EMBL" id="KPQ36964.1"/>
    </source>
</evidence>
<keyword evidence="3 5" id="KW-1133">Transmembrane helix</keyword>
<keyword evidence="1" id="KW-1003">Cell membrane</keyword>
<dbReference type="EMBL" id="LJZR01000003">
    <property type="protein sequence ID" value="KPQ36964.1"/>
    <property type="molecule type" value="Genomic_DNA"/>
</dbReference>
<dbReference type="InterPro" id="IPR043128">
    <property type="entry name" value="Rev_trsase/Diguanyl_cyclase"/>
</dbReference>
<gene>
    <name evidence="7" type="ORF">HLUCCA11_03345</name>
</gene>
<evidence type="ECO:0000256" key="1">
    <source>
        <dbReference type="ARBA" id="ARBA00022475"/>
    </source>
</evidence>
<name>A0A0P8DJJ4_9CYAN</name>
<proteinExistence type="predicted"/>
<evidence type="ECO:0000313" key="8">
    <source>
        <dbReference type="Proteomes" id="UP000050465"/>
    </source>
</evidence>
<accession>A0A0P8DJJ4</accession>
<dbReference type="PANTHER" id="PTHR41335">
    <property type="entry name" value="MEMBRANE PROTEIN-RELATED"/>
    <property type="match status" value="1"/>
</dbReference>
<keyword evidence="2 5" id="KW-0812">Transmembrane</keyword>
<sequence length="297" mass="32570">MPILIVAAIVIAFCAIAFALQNNQLVAINLLVWNYEGSLAIVLLSTLAIGVLIGLLVLLPALLKRGWRISRAKRQTTVLEEQISQREHQINNEVSNAERLRQSHENLLQALNLTDANTGLLDAKLLPQTLSVLIKQMKLQPGNPQFDSIGLLVVDARRQHPIGEVVTTAQQNVQLDIAIASVIRRSVTLDTWLYCDSQEDAGAQFMCVLTGMDKAGLRQYGETLRYALTDEPLTLTDGSIVAVDVKVGGALCDRTHPTHQEKIIINKAYQALLEAGKPSLNPIKGNQPIKIVRVTDP</sequence>
<feature type="transmembrane region" description="Helical" evidence="5">
    <location>
        <begin position="38"/>
        <end position="63"/>
    </location>
</feature>
<dbReference type="AlphaFoldDB" id="A0A0P8DJJ4"/>
<comment type="caution">
    <text evidence="7">The sequence shown here is derived from an EMBL/GenBank/DDBJ whole genome shotgun (WGS) entry which is preliminary data.</text>
</comment>
<dbReference type="InterPro" id="IPR010445">
    <property type="entry name" value="LapA_dom"/>
</dbReference>
<dbReference type="Pfam" id="PF06305">
    <property type="entry name" value="LapA_dom"/>
    <property type="match status" value="1"/>
</dbReference>
<evidence type="ECO:0000256" key="2">
    <source>
        <dbReference type="ARBA" id="ARBA00022692"/>
    </source>
</evidence>
<dbReference type="Gene3D" id="3.30.70.270">
    <property type="match status" value="1"/>
</dbReference>
<dbReference type="PANTHER" id="PTHR41335:SF1">
    <property type="entry name" value="MEMBRANE PROTEIN"/>
    <property type="match status" value="1"/>
</dbReference>
<protein>
    <submittedName>
        <fullName evidence="7">Putative membrane protein</fullName>
    </submittedName>
</protein>
<evidence type="ECO:0000256" key="4">
    <source>
        <dbReference type="ARBA" id="ARBA00023136"/>
    </source>
</evidence>
<evidence type="ECO:0000256" key="5">
    <source>
        <dbReference type="SAM" id="Phobius"/>
    </source>
</evidence>
<evidence type="ECO:0000259" key="6">
    <source>
        <dbReference type="Pfam" id="PF06305"/>
    </source>
</evidence>